<evidence type="ECO:0000313" key="2">
    <source>
        <dbReference type="Proteomes" id="UP000054279"/>
    </source>
</evidence>
<dbReference type="EMBL" id="KN837128">
    <property type="protein sequence ID" value="KIJ42674.1"/>
    <property type="molecule type" value="Genomic_DNA"/>
</dbReference>
<gene>
    <name evidence="1" type="ORF">M422DRAFT_170751</name>
</gene>
<organism evidence="1 2">
    <name type="scientific">Sphaerobolus stellatus (strain SS14)</name>
    <dbReference type="NCBI Taxonomy" id="990650"/>
    <lineage>
        <taxon>Eukaryota</taxon>
        <taxon>Fungi</taxon>
        <taxon>Dikarya</taxon>
        <taxon>Basidiomycota</taxon>
        <taxon>Agaricomycotina</taxon>
        <taxon>Agaricomycetes</taxon>
        <taxon>Phallomycetidae</taxon>
        <taxon>Geastrales</taxon>
        <taxon>Sphaerobolaceae</taxon>
        <taxon>Sphaerobolus</taxon>
    </lineage>
</organism>
<evidence type="ECO:0000313" key="1">
    <source>
        <dbReference type="EMBL" id="KIJ42674.1"/>
    </source>
</evidence>
<feature type="non-terminal residue" evidence="1">
    <location>
        <position position="1"/>
    </location>
</feature>
<dbReference type="Proteomes" id="UP000054279">
    <property type="component" value="Unassembled WGS sequence"/>
</dbReference>
<name>A0A0C9V6R8_SPHS4</name>
<accession>A0A0C9V6R8</accession>
<dbReference type="HOGENOM" id="CLU_3093252_0_0_1"/>
<protein>
    <submittedName>
        <fullName evidence="1">Uncharacterized protein</fullName>
    </submittedName>
</protein>
<reference evidence="1 2" key="1">
    <citation type="submission" date="2014-06" db="EMBL/GenBank/DDBJ databases">
        <title>Evolutionary Origins and Diversification of the Mycorrhizal Mutualists.</title>
        <authorList>
            <consortium name="DOE Joint Genome Institute"/>
            <consortium name="Mycorrhizal Genomics Consortium"/>
            <person name="Kohler A."/>
            <person name="Kuo A."/>
            <person name="Nagy L.G."/>
            <person name="Floudas D."/>
            <person name="Copeland A."/>
            <person name="Barry K.W."/>
            <person name="Cichocki N."/>
            <person name="Veneault-Fourrey C."/>
            <person name="LaButti K."/>
            <person name="Lindquist E.A."/>
            <person name="Lipzen A."/>
            <person name="Lundell T."/>
            <person name="Morin E."/>
            <person name="Murat C."/>
            <person name="Riley R."/>
            <person name="Ohm R."/>
            <person name="Sun H."/>
            <person name="Tunlid A."/>
            <person name="Henrissat B."/>
            <person name="Grigoriev I.V."/>
            <person name="Hibbett D.S."/>
            <person name="Martin F."/>
        </authorList>
    </citation>
    <scope>NUCLEOTIDE SEQUENCE [LARGE SCALE GENOMIC DNA]</scope>
    <source>
        <strain evidence="1 2">SS14</strain>
    </source>
</reference>
<sequence length="52" mass="6032">VPMDHINPSDDMVATAMIRVRAKVFPTIKDYRGPIYSSIQVFKVQLLYKNTY</sequence>
<dbReference type="OrthoDB" id="425534at2759"/>
<keyword evidence="2" id="KW-1185">Reference proteome</keyword>
<dbReference type="AlphaFoldDB" id="A0A0C9V6R8"/>
<proteinExistence type="predicted"/>